<evidence type="ECO:0000256" key="1">
    <source>
        <dbReference type="SAM" id="Phobius"/>
    </source>
</evidence>
<dbReference type="RefSeq" id="XP_046007807.1">
    <property type="nucleotide sequence ID" value="XM_046155570.1"/>
</dbReference>
<dbReference type="GeneID" id="70185116"/>
<feature type="transmembrane region" description="Helical" evidence="1">
    <location>
        <begin position="93"/>
        <end position="114"/>
    </location>
</feature>
<gene>
    <name evidence="3" type="ORF">B0I36DRAFT_33609</name>
    <name evidence="2" type="ORF">B0I36DRAFT_57482</name>
</gene>
<dbReference type="EMBL" id="JAGTJQ010000017">
    <property type="protein sequence ID" value="KAH7010589.1"/>
    <property type="molecule type" value="Genomic_DNA"/>
</dbReference>
<organism evidence="3 4">
    <name type="scientific">Microdochium trichocladiopsis</name>
    <dbReference type="NCBI Taxonomy" id="1682393"/>
    <lineage>
        <taxon>Eukaryota</taxon>
        <taxon>Fungi</taxon>
        <taxon>Dikarya</taxon>
        <taxon>Ascomycota</taxon>
        <taxon>Pezizomycotina</taxon>
        <taxon>Sordariomycetes</taxon>
        <taxon>Xylariomycetidae</taxon>
        <taxon>Xylariales</taxon>
        <taxon>Microdochiaceae</taxon>
        <taxon>Microdochium</taxon>
    </lineage>
</organism>
<dbReference type="AlphaFoldDB" id="A0A9P8XX99"/>
<evidence type="ECO:0000313" key="2">
    <source>
        <dbReference type="EMBL" id="KAH7010589.1"/>
    </source>
</evidence>
<evidence type="ECO:0000313" key="4">
    <source>
        <dbReference type="Proteomes" id="UP000756346"/>
    </source>
</evidence>
<protein>
    <submittedName>
        <fullName evidence="3">Uncharacterized protein</fullName>
    </submittedName>
</protein>
<accession>A0A9P8XX99</accession>
<sequence length="118" mass="12711">MLASSRLRIGATIRPAAENSRSHSADIGGIDMKSSAITDSLGNCLRLECQYSYGSLTSLSTSEALSSQHSYSSPNELVDGDVKAIRRLSSLNLLNLLWNVFLLFATGSPLVWAISSFE</sequence>
<keyword evidence="1" id="KW-0472">Membrane</keyword>
<evidence type="ECO:0000313" key="3">
    <source>
        <dbReference type="EMBL" id="KAH7021606.1"/>
    </source>
</evidence>
<dbReference type="EMBL" id="JAGTJQ010000010">
    <property type="protein sequence ID" value="KAH7021606.1"/>
    <property type="molecule type" value="Genomic_DNA"/>
</dbReference>
<reference evidence="3" key="1">
    <citation type="journal article" date="2021" name="Nat. Commun.">
        <title>Genetic determinants of endophytism in the Arabidopsis root mycobiome.</title>
        <authorList>
            <person name="Mesny F."/>
            <person name="Miyauchi S."/>
            <person name="Thiergart T."/>
            <person name="Pickel B."/>
            <person name="Atanasova L."/>
            <person name="Karlsson M."/>
            <person name="Huettel B."/>
            <person name="Barry K.W."/>
            <person name="Haridas S."/>
            <person name="Chen C."/>
            <person name="Bauer D."/>
            <person name="Andreopoulos W."/>
            <person name="Pangilinan J."/>
            <person name="LaButti K."/>
            <person name="Riley R."/>
            <person name="Lipzen A."/>
            <person name="Clum A."/>
            <person name="Drula E."/>
            <person name="Henrissat B."/>
            <person name="Kohler A."/>
            <person name="Grigoriev I.V."/>
            <person name="Martin F.M."/>
            <person name="Hacquard S."/>
        </authorList>
    </citation>
    <scope>NUCLEOTIDE SEQUENCE</scope>
    <source>
        <strain evidence="3">MPI-CAGE-CH-0230</strain>
    </source>
</reference>
<proteinExistence type="predicted"/>
<name>A0A9P8XX99_9PEZI</name>
<keyword evidence="4" id="KW-1185">Reference proteome</keyword>
<keyword evidence="1" id="KW-1133">Transmembrane helix</keyword>
<dbReference type="Proteomes" id="UP000756346">
    <property type="component" value="Unassembled WGS sequence"/>
</dbReference>
<comment type="caution">
    <text evidence="3">The sequence shown here is derived from an EMBL/GenBank/DDBJ whole genome shotgun (WGS) entry which is preliminary data.</text>
</comment>
<keyword evidence="1" id="KW-0812">Transmembrane</keyword>